<feature type="transmembrane region" description="Helical" evidence="1">
    <location>
        <begin position="170"/>
        <end position="187"/>
    </location>
</feature>
<keyword evidence="1" id="KW-1133">Transmembrane helix</keyword>
<dbReference type="RefSeq" id="WP_326835265.1">
    <property type="nucleotide sequence ID" value="NZ_CP142149.1"/>
</dbReference>
<evidence type="ECO:0000256" key="1">
    <source>
        <dbReference type="SAM" id="Phobius"/>
    </source>
</evidence>
<keyword evidence="1" id="KW-0812">Transmembrane</keyword>
<proteinExistence type="predicted"/>
<feature type="transmembrane region" description="Helical" evidence="1">
    <location>
        <begin position="111"/>
        <end position="132"/>
    </location>
</feature>
<accession>A0ABZ1IE77</accession>
<sequence length="203" mass="20393">MSERELRAGAVVVVGGVVFEVAYAIAGTPPGPIPLLVALSAVALTTAAVLRKRTVALGWLTAVLLAADFGGAVADRFGLLGDPGTSGVTWGDWSAFTTYTGTLVPWLPHALVAPLAVGATTTEVALCGWLLSGVARRWAGRASAVVLAAFFLAMLTSVGGAAVAKNAVPVLAGCALVLATVPVRRSADRATTAAARVPRHGAG</sequence>
<evidence type="ECO:0000313" key="2">
    <source>
        <dbReference type="EMBL" id="WSE32458.1"/>
    </source>
</evidence>
<keyword evidence="1" id="KW-0472">Membrane</keyword>
<gene>
    <name evidence="2" type="ORF">VSH64_10115</name>
</gene>
<dbReference type="EMBL" id="CP142149">
    <property type="protein sequence ID" value="WSE32458.1"/>
    <property type="molecule type" value="Genomic_DNA"/>
</dbReference>
<protein>
    <recommendedName>
        <fullName evidence="4">Carotenoid biosynthesis protein</fullName>
    </recommendedName>
</protein>
<feature type="transmembrane region" description="Helical" evidence="1">
    <location>
        <begin position="32"/>
        <end position="50"/>
    </location>
</feature>
<name>A0ABZ1IE77_9PSEU</name>
<evidence type="ECO:0008006" key="4">
    <source>
        <dbReference type="Google" id="ProtNLM"/>
    </source>
</evidence>
<reference evidence="2 3" key="1">
    <citation type="journal article" date="2015" name="Int. J. Syst. Evol. Microbiol.">
        <title>Amycolatopsis rhabdoformis sp. nov., an actinomycete isolated from a tropical forest soil.</title>
        <authorList>
            <person name="Souza W.R."/>
            <person name="Silva R.E."/>
            <person name="Goodfellow M."/>
            <person name="Busarakam K."/>
            <person name="Figueiro F.S."/>
            <person name="Ferreira D."/>
            <person name="Rodrigues-Filho E."/>
            <person name="Moraes L.A.B."/>
            <person name="Zucchi T.D."/>
        </authorList>
    </citation>
    <scope>NUCLEOTIDE SEQUENCE [LARGE SCALE GENOMIC DNA]</scope>
    <source>
        <strain evidence="2 3">NCIMB 14900</strain>
    </source>
</reference>
<evidence type="ECO:0000313" key="3">
    <source>
        <dbReference type="Proteomes" id="UP001330812"/>
    </source>
</evidence>
<keyword evidence="3" id="KW-1185">Reference proteome</keyword>
<feature type="transmembrane region" description="Helical" evidence="1">
    <location>
        <begin position="7"/>
        <end position="26"/>
    </location>
</feature>
<feature type="transmembrane region" description="Helical" evidence="1">
    <location>
        <begin position="57"/>
        <end position="74"/>
    </location>
</feature>
<feature type="transmembrane region" description="Helical" evidence="1">
    <location>
        <begin position="144"/>
        <end position="164"/>
    </location>
</feature>
<organism evidence="2 3">
    <name type="scientific">Amycolatopsis rhabdoformis</name>
    <dbReference type="NCBI Taxonomy" id="1448059"/>
    <lineage>
        <taxon>Bacteria</taxon>
        <taxon>Bacillati</taxon>
        <taxon>Actinomycetota</taxon>
        <taxon>Actinomycetes</taxon>
        <taxon>Pseudonocardiales</taxon>
        <taxon>Pseudonocardiaceae</taxon>
        <taxon>Amycolatopsis</taxon>
    </lineage>
</organism>
<dbReference type="Proteomes" id="UP001330812">
    <property type="component" value="Chromosome"/>
</dbReference>